<organism evidence="2 3">
    <name type="scientific">Sedimenticola selenatireducens</name>
    <dbReference type="NCBI Taxonomy" id="191960"/>
    <lineage>
        <taxon>Bacteria</taxon>
        <taxon>Pseudomonadati</taxon>
        <taxon>Pseudomonadota</taxon>
        <taxon>Gammaproteobacteria</taxon>
        <taxon>Chromatiales</taxon>
        <taxon>Sedimenticolaceae</taxon>
        <taxon>Sedimenticola</taxon>
    </lineage>
</organism>
<feature type="transmembrane region" description="Helical" evidence="1">
    <location>
        <begin position="57"/>
        <end position="78"/>
    </location>
</feature>
<keyword evidence="1" id="KW-1133">Transmembrane helix</keyword>
<feature type="transmembrane region" description="Helical" evidence="1">
    <location>
        <begin position="336"/>
        <end position="357"/>
    </location>
</feature>
<keyword evidence="3" id="KW-1185">Reference proteome</keyword>
<accession>A0A557S076</accession>
<dbReference type="OrthoDB" id="183980at2"/>
<protein>
    <submittedName>
        <fullName evidence="2">DUF4129 domain-containing protein</fullName>
    </submittedName>
</protein>
<dbReference type="EMBL" id="VMNH01000023">
    <property type="protein sequence ID" value="TVO70817.1"/>
    <property type="molecule type" value="Genomic_DNA"/>
</dbReference>
<evidence type="ECO:0000313" key="3">
    <source>
        <dbReference type="Proteomes" id="UP000316649"/>
    </source>
</evidence>
<dbReference type="RefSeq" id="WP_144359954.1">
    <property type="nucleotide sequence ID" value="NZ_VMNH01000023.1"/>
</dbReference>
<gene>
    <name evidence="2" type="ORF">FHP88_15275</name>
</gene>
<sequence length="499" mass="56270">MELDKIAVKVRPRTPWEAIDLGFTMARAWFLPLWLLWMAVALPVYLLAVLLLPDEPVWVILIFWWCKPMYEPMLLFWMSRALFGERVSLSSVLKRGWNIVWPQLLNNLTWRRLNLNRSFSMPVSVLEGLKGKARKKRIAVLGRGQQGSVWLTIVGAHFEIALEVSCILLIVVMLPEELQWLDIDAFLLQPGNLEQWLQHVGDILAMSLIAPFYVAGGFGLYLTRRTELEAWDIEIDFRQLMNRASKQKAAAPTLAIISLLSVMFVGLFFTPSYVEAETLSRDQAKSHIEAVLTDEVFGKKKVITYWNPIDKEKSDADLGWLMEWILSALEGFTQGFAAFGKGVLLVTAGFLLAWLIYKALANRGEWAINGRGKAKSISRPVTLFGLAMDTESLPPDITAECQRLVNLGQIRAALSLLYRGALVALLEQDQLEVPGSATEQECLELVQANCPGPLSDFFAVLTPVWIQLAYDHQTPSEDEVVAFCNHWDRLFGGVVKHAD</sequence>
<dbReference type="Proteomes" id="UP000316649">
    <property type="component" value="Unassembled WGS sequence"/>
</dbReference>
<reference evidence="2 3" key="1">
    <citation type="submission" date="2019-07" db="EMBL/GenBank/DDBJ databases">
        <title>The pathways for chlorine oxyanion respiration interact through the shared metabolite chlorate.</title>
        <authorList>
            <person name="Barnum T.P."/>
            <person name="Cheng Y."/>
            <person name="Hill K.A."/>
            <person name="Lucas L.N."/>
            <person name="Carlson H.K."/>
            <person name="Coates J.D."/>
        </authorList>
    </citation>
    <scope>NUCLEOTIDE SEQUENCE [LARGE SCALE GENOMIC DNA]</scope>
    <source>
        <strain evidence="2 3">BK-1</strain>
    </source>
</reference>
<evidence type="ECO:0000313" key="2">
    <source>
        <dbReference type="EMBL" id="TVO70817.1"/>
    </source>
</evidence>
<dbReference type="AlphaFoldDB" id="A0A557S076"/>
<feature type="transmembrane region" description="Helical" evidence="1">
    <location>
        <begin position="203"/>
        <end position="222"/>
    </location>
</feature>
<keyword evidence="1" id="KW-0472">Membrane</keyword>
<comment type="caution">
    <text evidence="2">The sequence shown here is derived from an EMBL/GenBank/DDBJ whole genome shotgun (WGS) entry which is preliminary data.</text>
</comment>
<feature type="transmembrane region" description="Helical" evidence="1">
    <location>
        <begin position="249"/>
        <end position="269"/>
    </location>
</feature>
<evidence type="ECO:0000256" key="1">
    <source>
        <dbReference type="SAM" id="Phobius"/>
    </source>
</evidence>
<name>A0A557S076_9GAMM</name>
<feature type="transmembrane region" description="Helical" evidence="1">
    <location>
        <begin position="149"/>
        <end position="174"/>
    </location>
</feature>
<proteinExistence type="predicted"/>
<feature type="transmembrane region" description="Helical" evidence="1">
    <location>
        <begin position="29"/>
        <end position="51"/>
    </location>
</feature>
<keyword evidence="1" id="KW-0812">Transmembrane</keyword>